<dbReference type="GO" id="GO:0043709">
    <property type="term" value="P:cell adhesion involved in single-species biofilm formation"/>
    <property type="evidence" value="ECO:0007669"/>
    <property type="project" value="TreeGrafter"/>
</dbReference>
<evidence type="ECO:0000313" key="2">
    <source>
        <dbReference type="EMBL" id="AAR13154.1"/>
    </source>
</evidence>
<geneLocation type="plasmid" evidence="2">
    <name>pADAP</name>
</geneLocation>
<keyword evidence="2" id="KW-0614">Plasmid</keyword>
<name>Q7BQT2_9GAMM</name>
<dbReference type="GO" id="GO:0009289">
    <property type="term" value="C:pilus"/>
    <property type="evidence" value="ECO:0007669"/>
    <property type="project" value="InterPro"/>
</dbReference>
<dbReference type="PANTHER" id="PTHR33420">
    <property type="entry name" value="FIMBRIAL SUBUNIT ELFA-RELATED"/>
    <property type="match status" value="1"/>
</dbReference>
<dbReference type="InterPro" id="IPR000259">
    <property type="entry name" value="Adhesion_dom_fimbrial"/>
</dbReference>
<dbReference type="Pfam" id="PF00419">
    <property type="entry name" value="Fimbrial"/>
    <property type="match status" value="1"/>
</dbReference>
<dbReference type="Gene3D" id="2.60.40.1090">
    <property type="entry name" value="Fimbrial-type adhesion domain"/>
    <property type="match status" value="1"/>
</dbReference>
<sequence length="174" mass="18641">MLSERKLLSRSSAFWLGLFSLTGAYGATQKTETVNVNISGVIVSKPSCSISDNETIVVNFGGGIGVNKIDGGNYRQSIPYTITCDDTTDSLQLTLKLTGNAVDFDKDNATIRTAEQSDLGVKIYQNGTPLELGKDINININSIPTLSALLVKRDGSTLSEGEFNATATLHAEYQ</sequence>
<proteinExistence type="predicted"/>
<dbReference type="InterPro" id="IPR008966">
    <property type="entry name" value="Adhesion_dom_sf"/>
</dbReference>
<reference evidence="2" key="4">
    <citation type="submission" date="2017-12" db="EMBL/GenBank/DDBJ databases">
        <authorList>
            <person name="Hurst M.R.H."/>
        </authorList>
    </citation>
    <scope>NUCLEOTIDE SEQUENCE</scope>
    <source>
        <strain evidence="2">A1MO2</strain>
        <plasmid evidence="2">pADAP</plasmid>
    </source>
</reference>
<accession>Q7BQT2</accession>
<dbReference type="InterPro" id="IPR036937">
    <property type="entry name" value="Adhesion_dom_fimbrial_sf"/>
</dbReference>
<organism evidence="2">
    <name type="scientific">Serratia entomophila</name>
    <dbReference type="NCBI Taxonomy" id="42906"/>
    <lineage>
        <taxon>Bacteria</taxon>
        <taxon>Pseudomonadati</taxon>
        <taxon>Pseudomonadota</taxon>
        <taxon>Gammaproteobacteria</taxon>
        <taxon>Enterobacterales</taxon>
        <taxon>Yersiniaceae</taxon>
        <taxon>Serratia</taxon>
    </lineage>
</organism>
<dbReference type="SUPFAM" id="SSF49401">
    <property type="entry name" value="Bacterial adhesins"/>
    <property type="match status" value="1"/>
</dbReference>
<dbReference type="AlphaFoldDB" id="Q7BQT2"/>
<feature type="domain" description="Fimbrial-type adhesion" evidence="1">
    <location>
        <begin position="37"/>
        <end position="174"/>
    </location>
</feature>
<evidence type="ECO:0000259" key="1">
    <source>
        <dbReference type="Pfam" id="PF00419"/>
    </source>
</evidence>
<dbReference type="GeneID" id="75025138"/>
<dbReference type="PANTHER" id="PTHR33420:SF33">
    <property type="entry name" value="MINOR FIMBRIAL SUBUNIT"/>
    <property type="match status" value="1"/>
</dbReference>
<dbReference type="RefSeq" id="WP_010895787.1">
    <property type="nucleotide sequence ID" value="NC_002523.5"/>
</dbReference>
<reference evidence="2" key="3">
    <citation type="journal article" date="2004" name="J. Bacteriol.">
        <title>Cloning Serratia entomophila antifeeding genes--a putative defective prophage active against the grass grub Costelytra zealandica.</title>
        <authorList>
            <person name="Hurst M.R."/>
            <person name="Glare T.R."/>
            <person name="Jackson T.A."/>
        </authorList>
    </citation>
    <scope>NUCLEOTIDE SEQUENCE</scope>
    <source>
        <strain evidence="2">A1MO2</strain>
        <plasmid evidence="2">pADAP</plasmid>
    </source>
</reference>
<protein>
    <submittedName>
        <fullName evidence="2">SefH</fullName>
    </submittedName>
</protein>
<reference evidence="2" key="1">
    <citation type="journal article" date="2000" name="J. Bacteriol.">
        <title>Plasmid-located pathogenicity determinants of Serratia entomophila, the causal agent of amber disease of grass grub, show similarity to the insecticidal toxins of Photorhabdus luminescens.</title>
        <authorList>
            <person name="Hurst M.R."/>
            <person name="Glare T.R."/>
            <person name="Jackson T.A."/>
            <person name="Ronson C.W."/>
        </authorList>
    </citation>
    <scope>NUCLEOTIDE SEQUENCE</scope>
    <source>
        <strain evidence="2">A1MO2</strain>
        <plasmid evidence="2">pADAP</plasmid>
    </source>
</reference>
<gene>
    <name evidence="2" type="primary">sefH</name>
</gene>
<dbReference type="EMBL" id="AF135182">
    <property type="protein sequence ID" value="AAR13154.1"/>
    <property type="molecule type" value="Genomic_DNA"/>
</dbReference>
<reference evidence="2" key="2">
    <citation type="journal article" date="2003" name="Plasmid">
        <title>Peripheral sequences of the Serratia entomophila pADAP virulence-associated region.</title>
        <authorList>
            <person name="Hurst M.R."/>
            <person name="O'Callaghan M."/>
            <person name="Glare T.R."/>
        </authorList>
    </citation>
    <scope>NUCLEOTIDE SEQUENCE</scope>
    <source>
        <strain evidence="2">A1MO2</strain>
        <plasmid evidence="2">pADAP</plasmid>
    </source>
</reference>
<dbReference type="InterPro" id="IPR050263">
    <property type="entry name" value="Bact_Fimbrial_Adh_Pro"/>
</dbReference>